<evidence type="ECO:0000256" key="1">
    <source>
        <dbReference type="SAM" id="SignalP"/>
    </source>
</evidence>
<name>A0ABM4WNG5_COFAR</name>
<keyword evidence="2" id="KW-1185">Reference proteome</keyword>
<dbReference type="Pfam" id="PF10950">
    <property type="entry name" value="Organ_specific"/>
    <property type="match status" value="1"/>
</dbReference>
<evidence type="ECO:0008006" key="4">
    <source>
        <dbReference type="Google" id="ProtNLM"/>
    </source>
</evidence>
<organism evidence="2 3">
    <name type="scientific">Coffea arabica</name>
    <name type="common">Arabian coffee</name>
    <dbReference type="NCBI Taxonomy" id="13443"/>
    <lineage>
        <taxon>Eukaryota</taxon>
        <taxon>Viridiplantae</taxon>
        <taxon>Streptophyta</taxon>
        <taxon>Embryophyta</taxon>
        <taxon>Tracheophyta</taxon>
        <taxon>Spermatophyta</taxon>
        <taxon>Magnoliopsida</taxon>
        <taxon>eudicotyledons</taxon>
        <taxon>Gunneridae</taxon>
        <taxon>Pentapetalae</taxon>
        <taxon>asterids</taxon>
        <taxon>lamiids</taxon>
        <taxon>Gentianales</taxon>
        <taxon>Rubiaceae</taxon>
        <taxon>Ixoroideae</taxon>
        <taxon>Gardenieae complex</taxon>
        <taxon>Bertiereae - Coffeeae clade</taxon>
        <taxon>Coffeeae</taxon>
        <taxon>Coffea</taxon>
    </lineage>
</organism>
<evidence type="ECO:0000313" key="3">
    <source>
        <dbReference type="RefSeq" id="XP_071933337.1"/>
    </source>
</evidence>
<dbReference type="GeneID" id="140035847"/>
<evidence type="ECO:0000313" key="2">
    <source>
        <dbReference type="Proteomes" id="UP001652660"/>
    </source>
</evidence>
<reference evidence="3" key="1">
    <citation type="submission" date="2025-08" db="UniProtKB">
        <authorList>
            <consortium name="RefSeq"/>
        </authorList>
    </citation>
    <scope>IDENTIFICATION</scope>
    <source>
        <tissue evidence="3">Leaves</tissue>
    </source>
</reference>
<keyword evidence="1" id="KW-0732">Signal</keyword>
<dbReference type="InterPro" id="IPR024489">
    <property type="entry name" value="Organ_specific_prot"/>
</dbReference>
<dbReference type="RefSeq" id="XP_071933337.1">
    <property type="nucleotide sequence ID" value="XM_072077236.1"/>
</dbReference>
<sequence length="109" mass="12197">MTTRHLCATPVLLLTFFLVISNTTLSTARKDPQEYWNTVMKGEAMPQVVKALLPQTAESHSDQHQFVRNFDAKANVIIYHTGQVDHPGEKSPVKEADVSVFERAETTAN</sequence>
<feature type="chain" id="PRO_5046885932" description="Organ-specific protein P4-like" evidence="1">
    <location>
        <begin position="29"/>
        <end position="109"/>
    </location>
</feature>
<dbReference type="PANTHER" id="PTHR33731">
    <property type="entry name" value="PROTEIN, PUTATIVE-RELATED"/>
    <property type="match status" value="1"/>
</dbReference>
<dbReference type="PANTHER" id="PTHR33731:SF17">
    <property type="entry name" value="ORGAN-SPECIFIC PROTEIN P4-LIKE"/>
    <property type="match status" value="1"/>
</dbReference>
<gene>
    <name evidence="3" type="primary">LOC140035847</name>
</gene>
<feature type="signal peptide" evidence="1">
    <location>
        <begin position="1"/>
        <end position="28"/>
    </location>
</feature>
<dbReference type="Proteomes" id="UP001652660">
    <property type="component" value="Chromosome 2c"/>
</dbReference>
<proteinExistence type="predicted"/>
<accession>A0ABM4WNG5</accession>
<protein>
    <recommendedName>
        <fullName evidence="4">Organ-specific protein P4-like</fullName>
    </recommendedName>
</protein>